<organism evidence="1 2">
    <name type="scientific">Bergeyella zoohelcum</name>
    <dbReference type="NCBI Taxonomy" id="1015"/>
    <lineage>
        <taxon>Bacteria</taxon>
        <taxon>Pseudomonadati</taxon>
        <taxon>Bacteroidota</taxon>
        <taxon>Flavobacteriia</taxon>
        <taxon>Flavobacteriales</taxon>
        <taxon>Weeksellaceae</taxon>
        <taxon>Bergeyella</taxon>
    </lineage>
</organism>
<dbReference type="EMBL" id="UYIV01000001">
    <property type="protein sequence ID" value="VDH03023.1"/>
    <property type="molecule type" value="Genomic_DNA"/>
</dbReference>
<dbReference type="Gene3D" id="3.40.1350.40">
    <property type="match status" value="2"/>
</dbReference>
<dbReference type="REBASE" id="422219">
    <property type="entry name" value="Cin12929ORF390P"/>
</dbReference>
<sequence length="248" mass="28902">MNKEQLVGSQTAKNGFRNEDDVVQKFNQWQNDEDAQRWLTIMQYNLTKIEFVKALKISGHKTDVQVQVTIKLKEAIDSQNLQVKLISNPKGFNQIDKRWVDKYVEMWNIPQEITSILKRYTGETAPNIVNPKDNRRMFADEFSQEEQEMIIQWIEANKSLIVSDILKGRGQFSAEWMLVVQKVEKDSRWILKPMNFCLNYFGNDSVMITKQGNFKIGKITMQRKGGDGGRDTAKMLQFKINPAELFEI</sequence>
<dbReference type="RefSeq" id="WP_125150595.1">
    <property type="nucleotide sequence ID" value="NZ_UYIV01000001.1"/>
</dbReference>
<evidence type="ECO:0000313" key="1">
    <source>
        <dbReference type="EMBL" id="VDH03023.1"/>
    </source>
</evidence>
<keyword evidence="1" id="KW-0540">Nuclease</keyword>
<protein>
    <submittedName>
        <fullName evidence="1">R.HinP1I restriction endonuclease</fullName>
    </submittedName>
</protein>
<keyword evidence="1" id="KW-0255">Endonuclease</keyword>
<dbReference type="Proteomes" id="UP000270205">
    <property type="component" value="Unassembled WGS sequence"/>
</dbReference>
<evidence type="ECO:0000313" key="2">
    <source>
        <dbReference type="Proteomes" id="UP000270205"/>
    </source>
</evidence>
<gene>
    <name evidence="1" type="ORF">NCTC12929_00390</name>
</gene>
<dbReference type="AlphaFoldDB" id="A0A7Z8YM70"/>
<dbReference type="GO" id="GO:0004519">
    <property type="term" value="F:endonuclease activity"/>
    <property type="evidence" value="ECO:0007669"/>
    <property type="project" value="UniProtKB-KW"/>
</dbReference>
<proteinExistence type="predicted"/>
<name>A0A7Z8YM70_9FLAO</name>
<dbReference type="InterPro" id="IPR021107">
    <property type="entry name" value="Restrct_endonuc_II_HinP1I"/>
</dbReference>
<comment type="caution">
    <text evidence="1">The sequence shown here is derived from an EMBL/GenBank/DDBJ whole genome shotgun (WGS) entry which is preliminary data.</text>
</comment>
<keyword evidence="1" id="KW-0378">Hydrolase</keyword>
<dbReference type="CDD" id="cd22331">
    <property type="entry name" value="HinP1I-like"/>
    <property type="match status" value="1"/>
</dbReference>
<accession>A0A7Z8YM70</accession>
<reference evidence="1 2" key="1">
    <citation type="submission" date="2018-11" db="EMBL/GenBank/DDBJ databases">
        <authorList>
            <consortium name="Pathogen Informatics"/>
        </authorList>
    </citation>
    <scope>NUCLEOTIDE SEQUENCE [LARGE SCALE GENOMIC DNA]</scope>
    <source>
        <strain evidence="1 2">NCTC12929</strain>
    </source>
</reference>
<dbReference type="Pfam" id="PF11463">
    <property type="entry name" value="R-HINP1I"/>
    <property type="match status" value="1"/>
</dbReference>